<keyword evidence="3" id="KW-1185">Reference proteome</keyword>
<reference evidence="2" key="1">
    <citation type="submission" date="2021-03" db="EMBL/GenBank/DDBJ databases">
        <title>Draft genome sequence of rust myrtle Austropuccinia psidii MF-1, a brazilian biotype.</title>
        <authorList>
            <person name="Quecine M.C."/>
            <person name="Pachon D.M.R."/>
            <person name="Bonatelli M.L."/>
            <person name="Correr F.H."/>
            <person name="Franceschini L.M."/>
            <person name="Leite T.F."/>
            <person name="Margarido G.R.A."/>
            <person name="Almeida C.A."/>
            <person name="Ferrarezi J.A."/>
            <person name="Labate C.A."/>
        </authorList>
    </citation>
    <scope>NUCLEOTIDE SEQUENCE</scope>
    <source>
        <strain evidence="2">MF-1</strain>
    </source>
</reference>
<feature type="region of interest" description="Disordered" evidence="1">
    <location>
        <begin position="47"/>
        <end position="83"/>
    </location>
</feature>
<name>A0A9Q3E7S9_9BASI</name>
<dbReference type="GO" id="GO:0003676">
    <property type="term" value="F:nucleic acid binding"/>
    <property type="evidence" value="ECO:0007669"/>
    <property type="project" value="InterPro"/>
</dbReference>
<dbReference type="Proteomes" id="UP000765509">
    <property type="component" value="Unassembled WGS sequence"/>
</dbReference>
<proteinExistence type="predicted"/>
<dbReference type="Gene3D" id="3.30.420.10">
    <property type="entry name" value="Ribonuclease H-like superfamily/Ribonuclease H"/>
    <property type="match status" value="1"/>
</dbReference>
<evidence type="ECO:0000313" key="3">
    <source>
        <dbReference type="Proteomes" id="UP000765509"/>
    </source>
</evidence>
<dbReference type="AlphaFoldDB" id="A0A9Q3E7S9"/>
<gene>
    <name evidence="2" type="ORF">O181_054897</name>
</gene>
<evidence type="ECO:0000313" key="2">
    <source>
        <dbReference type="EMBL" id="MBW0515182.1"/>
    </source>
</evidence>
<dbReference type="EMBL" id="AVOT02024486">
    <property type="protein sequence ID" value="MBW0515182.1"/>
    <property type="molecule type" value="Genomic_DNA"/>
</dbReference>
<comment type="caution">
    <text evidence="2">The sequence shown here is derived from an EMBL/GenBank/DDBJ whole genome shotgun (WGS) entry which is preliminary data.</text>
</comment>
<sequence length="83" mass="9561">MIKTLKDMVKRVCEYGLELKDCEGFTHSWCTLIPSLELEYKTSIHDSTNQTPAIPEKGWNPRLPQDSLRKDKVKIHPTASSFK</sequence>
<dbReference type="InterPro" id="IPR036397">
    <property type="entry name" value="RNaseH_sf"/>
</dbReference>
<accession>A0A9Q3E7S9</accession>
<dbReference type="OrthoDB" id="2595244at2759"/>
<evidence type="ECO:0000256" key="1">
    <source>
        <dbReference type="SAM" id="MobiDB-lite"/>
    </source>
</evidence>
<protein>
    <submittedName>
        <fullName evidence="2">Uncharacterized protein</fullName>
    </submittedName>
</protein>
<organism evidence="2 3">
    <name type="scientific">Austropuccinia psidii MF-1</name>
    <dbReference type="NCBI Taxonomy" id="1389203"/>
    <lineage>
        <taxon>Eukaryota</taxon>
        <taxon>Fungi</taxon>
        <taxon>Dikarya</taxon>
        <taxon>Basidiomycota</taxon>
        <taxon>Pucciniomycotina</taxon>
        <taxon>Pucciniomycetes</taxon>
        <taxon>Pucciniales</taxon>
        <taxon>Sphaerophragmiaceae</taxon>
        <taxon>Austropuccinia</taxon>
    </lineage>
</organism>